<dbReference type="AlphaFoldDB" id="A0A8J7RX49"/>
<dbReference type="Gene3D" id="1.10.472.170">
    <property type="match status" value="1"/>
</dbReference>
<keyword evidence="5 8" id="KW-0862">Zinc</keyword>
<keyword evidence="2 8" id="KW-0479">Metal-binding</keyword>
<keyword evidence="3 8" id="KW-0677">Repeat</keyword>
<evidence type="ECO:0000313" key="10">
    <source>
        <dbReference type="EMBL" id="MBP1903202.1"/>
    </source>
</evidence>
<dbReference type="GO" id="GO:0070897">
    <property type="term" value="P:transcription preinitiation complex assembly"/>
    <property type="evidence" value="ECO:0007669"/>
    <property type="project" value="InterPro"/>
</dbReference>
<comment type="function">
    <text evidence="8">Stabilizes TBP binding to an archaeal box-A promoter. Also responsible for recruiting RNA polymerase II to the pre-initiation complex (DNA-TBP-TFIIB).</text>
</comment>
<keyword evidence="6 8" id="KW-0805">Transcription regulation</keyword>
<dbReference type="InterPro" id="IPR013150">
    <property type="entry name" value="TFIIB_cyclin"/>
</dbReference>
<dbReference type="Gene3D" id="1.10.472.10">
    <property type="entry name" value="Cyclin-like"/>
    <property type="match status" value="1"/>
</dbReference>
<accession>A0A8J7RX49</accession>
<dbReference type="GO" id="GO:0097550">
    <property type="term" value="C:transcription preinitiation complex"/>
    <property type="evidence" value="ECO:0007669"/>
    <property type="project" value="TreeGrafter"/>
</dbReference>
<feature type="repeat" description="2" evidence="8">
    <location>
        <begin position="241"/>
        <end position="322"/>
    </location>
</feature>
<dbReference type="InterPro" id="IPR013137">
    <property type="entry name" value="Znf_TFIIB"/>
</dbReference>
<feature type="binding site" evidence="8">
    <location>
        <position position="41"/>
    </location>
    <ligand>
        <name>Zn(2+)</name>
        <dbReference type="ChEBI" id="CHEBI:29105"/>
    </ligand>
</feature>
<proteinExistence type="inferred from homology"/>
<dbReference type="SMART" id="SM00385">
    <property type="entry name" value="CYCLIN"/>
    <property type="match status" value="2"/>
</dbReference>
<gene>
    <name evidence="8" type="primary">tfb</name>
    <name evidence="10" type="ORF">J2744_002906</name>
</gene>
<evidence type="ECO:0000259" key="9">
    <source>
        <dbReference type="SMART" id="SM00385"/>
    </source>
</evidence>
<dbReference type="SUPFAM" id="SSF47954">
    <property type="entry name" value="Cyclin-like"/>
    <property type="match status" value="2"/>
</dbReference>
<evidence type="ECO:0000256" key="3">
    <source>
        <dbReference type="ARBA" id="ARBA00022737"/>
    </source>
</evidence>
<evidence type="ECO:0000313" key="11">
    <source>
        <dbReference type="Proteomes" id="UP000770586"/>
    </source>
</evidence>
<dbReference type="InterPro" id="IPR013763">
    <property type="entry name" value="Cyclin-like_dom"/>
</dbReference>
<sequence length="325" mass="35757">MGEGLAVLAGFRNTVRTMATRDIYETSFDEDVRTESSANQCPECDGRVTTNAVETVCEDCGLVIDEQRIDHGPEWRPYDDEGCERTGAPLTAARHDRGLSTEIGRGTDAKGNELSGQKRRRLARMRREQTRGRWRSKAERNLAHGLGEVRRLASALELSDSVRDQACQLFRSAQNEDLLRGRSIEAIAAASIYGACRCNGRSRLVDDVSEMARVAESRVTNAYKTLNEELGLPAEPVSPSMFVPRLASDLECPDEIRQRARALAEQAEEHGLTTGVHPAGFAAACLYKAGQEQGQWVTQSDVAETGNVTPTTVRTHHETLDELAV</sequence>
<evidence type="ECO:0000256" key="7">
    <source>
        <dbReference type="ARBA" id="ARBA00023163"/>
    </source>
</evidence>
<protein>
    <recommendedName>
        <fullName evidence="8">Transcription initiation factor IIB</fullName>
        <shortName evidence="8">TFIIB</shortName>
    </recommendedName>
</protein>
<keyword evidence="11" id="KW-1185">Reference proteome</keyword>
<evidence type="ECO:0000256" key="6">
    <source>
        <dbReference type="ARBA" id="ARBA00023015"/>
    </source>
</evidence>
<dbReference type="GO" id="GO:0008270">
    <property type="term" value="F:zinc ion binding"/>
    <property type="evidence" value="ECO:0007669"/>
    <property type="project" value="UniProtKB-UniRule"/>
</dbReference>
<evidence type="ECO:0000256" key="4">
    <source>
        <dbReference type="ARBA" id="ARBA00022771"/>
    </source>
</evidence>
<evidence type="ECO:0000256" key="5">
    <source>
        <dbReference type="ARBA" id="ARBA00022833"/>
    </source>
</evidence>
<organism evidence="10 11">
    <name type="scientific">Halorubrum trapanicum</name>
    <dbReference type="NCBI Taxonomy" id="29284"/>
    <lineage>
        <taxon>Archaea</taxon>
        <taxon>Methanobacteriati</taxon>
        <taxon>Methanobacteriota</taxon>
        <taxon>Stenosarchaea group</taxon>
        <taxon>Halobacteria</taxon>
        <taxon>Halobacteriales</taxon>
        <taxon>Haloferacaceae</taxon>
        <taxon>Halorubrum</taxon>
    </lineage>
</organism>
<dbReference type="Pfam" id="PF08271">
    <property type="entry name" value="Zn_Ribbon_TF"/>
    <property type="match status" value="1"/>
</dbReference>
<dbReference type="SUPFAM" id="SSF57783">
    <property type="entry name" value="Zinc beta-ribbon"/>
    <property type="match status" value="1"/>
</dbReference>
<feature type="repeat" description="1" evidence="8">
    <location>
        <begin position="147"/>
        <end position="230"/>
    </location>
</feature>
<evidence type="ECO:0000256" key="2">
    <source>
        <dbReference type="ARBA" id="ARBA00022723"/>
    </source>
</evidence>
<dbReference type="InterPro" id="IPR023484">
    <property type="entry name" value="TFIIB_arc"/>
</dbReference>
<dbReference type="InterPro" id="IPR036915">
    <property type="entry name" value="Cyclin-like_sf"/>
</dbReference>
<feature type="binding site" evidence="8">
    <location>
        <position position="57"/>
    </location>
    <ligand>
        <name>Zn(2+)</name>
        <dbReference type="ChEBI" id="CHEBI:29105"/>
    </ligand>
</feature>
<dbReference type="PRINTS" id="PR00685">
    <property type="entry name" value="TIFACTORIIB"/>
</dbReference>
<dbReference type="GO" id="GO:0003700">
    <property type="term" value="F:DNA-binding transcription factor activity"/>
    <property type="evidence" value="ECO:0007669"/>
    <property type="project" value="UniProtKB-UniRule"/>
</dbReference>
<feature type="binding site" evidence="8">
    <location>
        <position position="60"/>
    </location>
    <ligand>
        <name>Zn(2+)</name>
        <dbReference type="ChEBI" id="CHEBI:29105"/>
    </ligand>
</feature>
<name>A0A8J7RX49_9EURY</name>
<dbReference type="PANTHER" id="PTHR11618:SF13">
    <property type="entry name" value="TRANSCRIPTION INITIATION FACTOR IIB"/>
    <property type="match status" value="1"/>
</dbReference>
<evidence type="ECO:0000256" key="1">
    <source>
        <dbReference type="ARBA" id="ARBA00010857"/>
    </source>
</evidence>
<dbReference type="InterPro" id="IPR000812">
    <property type="entry name" value="TFIIB"/>
</dbReference>
<dbReference type="Proteomes" id="UP000770586">
    <property type="component" value="Unassembled WGS sequence"/>
</dbReference>
<keyword evidence="7 8" id="KW-0804">Transcription</keyword>
<reference evidence="10 11" key="1">
    <citation type="submission" date="2021-03" db="EMBL/GenBank/DDBJ databases">
        <title>Genomic Encyclopedia of Type Strains, Phase IV (KMG-IV): sequencing the most valuable type-strain genomes for metagenomic binning, comparative biology and taxonomic classification.</title>
        <authorList>
            <person name="Goeker M."/>
        </authorList>
    </citation>
    <scope>NUCLEOTIDE SEQUENCE [LARGE SCALE GENOMIC DNA]</scope>
    <source>
        <strain evidence="10 11">DSM 12287</strain>
    </source>
</reference>
<dbReference type="PANTHER" id="PTHR11618">
    <property type="entry name" value="TRANSCRIPTION INITIATION FACTOR IIB-RELATED"/>
    <property type="match status" value="1"/>
</dbReference>
<dbReference type="EMBL" id="JAGGKE010000017">
    <property type="protein sequence ID" value="MBP1903202.1"/>
    <property type="molecule type" value="Genomic_DNA"/>
</dbReference>
<keyword evidence="4" id="KW-0863">Zinc-finger</keyword>
<dbReference type="GO" id="GO:0017025">
    <property type="term" value="F:TBP-class protein binding"/>
    <property type="evidence" value="ECO:0007669"/>
    <property type="project" value="InterPro"/>
</dbReference>
<dbReference type="HAMAP" id="MF_00383">
    <property type="entry name" value="TF2B_arch"/>
    <property type="match status" value="1"/>
</dbReference>
<comment type="caution">
    <text evidence="10">The sequence shown here is derived from an EMBL/GenBank/DDBJ whole genome shotgun (WGS) entry which is preliminary data.</text>
</comment>
<feature type="binding site" evidence="8">
    <location>
        <position position="44"/>
    </location>
    <ligand>
        <name>Zn(2+)</name>
        <dbReference type="ChEBI" id="CHEBI:29105"/>
    </ligand>
</feature>
<evidence type="ECO:0000256" key="8">
    <source>
        <dbReference type="HAMAP-Rule" id="MF_00383"/>
    </source>
</evidence>
<feature type="domain" description="Cyclin-like" evidence="9">
    <location>
        <begin position="147"/>
        <end position="228"/>
    </location>
</feature>
<comment type="similarity">
    <text evidence="1 8">Belongs to the TFIIB family.</text>
</comment>
<dbReference type="Pfam" id="PF00382">
    <property type="entry name" value="TFIIB"/>
    <property type="match status" value="2"/>
</dbReference>
<feature type="domain" description="Cyclin-like" evidence="9">
    <location>
        <begin position="241"/>
        <end position="325"/>
    </location>
</feature>